<reference evidence="2" key="2">
    <citation type="submission" date="2022-01" db="EMBL/GenBank/DDBJ databases">
        <authorList>
            <person name="Yamashiro T."/>
            <person name="Shiraishi A."/>
            <person name="Satake H."/>
            <person name="Nakayama K."/>
        </authorList>
    </citation>
    <scope>NUCLEOTIDE SEQUENCE</scope>
</reference>
<feature type="region of interest" description="Disordered" evidence="1">
    <location>
        <begin position="1"/>
        <end position="25"/>
    </location>
</feature>
<feature type="compositionally biased region" description="Polar residues" evidence="1">
    <location>
        <begin position="221"/>
        <end position="243"/>
    </location>
</feature>
<feature type="compositionally biased region" description="Polar residues" evidence="1">
    <location>
        <begin position="251"/>
        <end position="261"/>
    </location>
</feature>
<proteinExistence type="predicted"/>
<feature type="compositionally biased region" description="Polar residues" evidence="1">
    <location>
        <begin position="1"/>
        <end position="18"/>
    </location>
</feature>
<feature type="region of interest" description="Disordered" evidence="1">
    <location>
        <begin position="221"/>
        <end position="261"/>
    </location>
</feature>
<accession>A0ABQ5FFH5</accession>
<protein>
    <submittedName>
        <fullName evidence="2">Uncharacterized protein</fullName>
    </submittedName>
</protein>
<evidence type="ECO:0000313" key="3">
    <source>
        <dbReference type="Proteomes" id="UP001151760"/>
    </source>
</evidence>
<dbReference type="EMBL" id="BQNB010017339">
    <property type="protein sequence ID" value="GJT62027.1"/>
    <property type="molecule type" value="Genomic_DNA"/>
</dbReference>
<comment type="caution">
    <text evidence="2">The sequence shown here is derived from an EMBL/GenBank/DDBJ whole genome shotgun (WGS) entry which is preliminary data.</text>
</comment>
<sequence length="401" mass="46840">MVSFQQLHSPSRSFNQRLKGSRPRRDSKRICNTLWSRSGDFQRDNVLYMDHYKAIDNEEFQEIGSMSAFKVLQTQFQMFIKSRFYLDDEYVGHDAHFLQYLTQGKKDKSRQQRKRLIRVMYWMHWMLVQLSLKAMGQNQKSRIQAADQGMMHMLMMQKSDPYMMKSQWLEYYDYDDNVSATGQQHTEQPEFINEGEVDQNAEQCHDISPLPAKLTDNMTTELSDQSLESKNQFKPRSSMSNGSFEPRQFKPRSSMSNDVVQSVQARSYQITSGHNRSKSEFKNHRQDVKFKSCHAEETGINPMIQPEPEDLPKDNPKLEIAVLRSVINELTSGEIVSLNFIESIKEARSRVQDLTSGEIVKRGGGLKFIESEQKLRSLTMELLVFNVVTVDNRDNIWNRTR</sequence>
<keyword evidence="3" id="KW-1185">Reference proteome</keyword>
<gene>
    <name evidence="2" type="ORF">Tco_1005560</name>
</gene>
<name>A0ABQ5FFH5_9ASTR</name>
<evidence type="ECO:0000313" key="2">
    <source>
        <dbReference type="EMBL" id="GJT62027.1"/>
    </source>
</evidence>
<evidence type="ECO:0000256" key="1">
    <source>
        <dbReference type="SAM" id="MobiDB-lite"/>
    </source>
</evidence>
<reference evidence="2" key="1">
    <citation type="journal article" date="2022" name="Int. J. Mol. Sci.">
        <title>Draft Genome of Tanacetum Coccineum: Genomic Comparison of Closely Related Tanacetum-Family Plants.</title>
        <authorList>
            <person name="Yamashiro T."/>
            <person name="Shiraishi A."/>
            <person name="Nakayama K."/>
            <person name="Satake H."/>
        </authorList>
    </citation>
    <scope>NUCLEOTIDE SEQUENCE</scope>
</reference>
<dbReference type="Proteomes" id="UP001151760">
    <property type="component" value="Unassembled WGS sequence"/>
</dbReference>
<organism evidence="2 3">
    <name type="scientific">Tanacetum coccineum</name>
    <dbReference type="NCBI Taxonomy" id="301880"/>
    <lineage>
        <taxon>Eukaryota</taxon>
        <taxon>Viridiplantae</taxon>
        <taxon>Streptophyta</taxon>
        <taxon>Embryophyta</taxon>
        <taxon>Tracheophyta</taxon>
        <taxon>Spermatophyta</taxon>
        <taxon>Magnoliopsida</taxon>
        <taxon>eudicotyledons</taxon>
        <taxon>Gunneridae</taxon>
        <taxon>Pentapetalae</taxon>
        <taxon>asterids</taxon>
        <taxon>campanulids</taxon>
        <taxon>Asterales</taxon>
        <taxon>Asteraceae</taxon>
        <taxon>Asteroideae</taxon>
        <taxon>Anthemideae</taxon>
        <taxon>Anthemidinae</taxon>
        <taxon>Tanacetum</taxon>
    </lineage>
</organism>